<feature type="compositionally biased region" description="Basic and acidic residues" evidence="4">
    <location>
        <begin position="44"/>
        <end position="55"/>
    </location>
</feature>
<feature type="region of interest" description="Disordered" evidence="4">
    <location>
        <begin position="1"/>
        <end position="95"/>
    </location>
</feature>
<evidence type="ECO:0000313" key="6">
    <source>
        <dbReference type="Proteomes" id="UP000504615"/>
    </source>
</evidence>
<comment type="subcellular location">
    <subcellularLocation>
        <location evidence="1 2 3">Nucleus</location>
    </subcellularLocation>
</comment>
<evidence type="ECO:0000256" key="4">
    <source>
        <dbReference type="SAM" id="MobiDB-lite"/>
    </source>
</evidence>
<evidence type="ECO:0000256" key="2">
    <source>
        <dbReference type="PROSITE-ProRule" id="PRU00108"/>
    </source>
</evidence>
<reference evidence="7" key="1">
    <citation type="submission" date="2025-08" db="UniProtKB">
        <authorList>
            <consortium name="RefSeq"/>
        </authorList>
    </citation>
    <scope>IDENTIFICATION</scope>
</reference>
<evidence type="ECO:0000256" key="3">
    <source>
        <dbReference type="RuleBase" id="RU000682"/>
    </source>
</evidence>
<protein>
    <submittedName>
        <fullName evidence="7">Retinal homeobox protein Rx3-like</fullName>
    </submittedName>
</protein>
<dbReference type="OrthoDB" id="6159439at2759"/>
<dbReference type="SMART" id="SM00389">
    <property type="entry name" value="HOX"/>
    <property type="match status" value="1"/>
</dbReference>
<dbReference type="GO" id="GO:0005634">
    <property type="term" value="C:nucleus"/>
    <property type="evidence" value="ECO:0007669"/>
    <property type="project" value="UniProtKB-SubCell"/>
</dbReference>
<dbReference type="InterPro" id="IPR043562">
    <property type="entry name" value="RAX/RAX2"/>
</dbReference>
<dbReference type="GO" id="GO:0045944">
    <property type="term" value="P:positive regulation of transcription by RNA polymerase II"/>
    <property type="evidence" value="ECO:0007669"/>
    <property type="project" value="InterPro"/>
</dbReference>
<dbReference type="Pfam" id="PF00046">
    <property type="entry name" value="Homeodomain"/>
    <property type="match status" value="1"/>
</dbReference>
<keyword evidence="2 3" id="KW-0371">Homeobox</keyword>
<dbReference type="SUPFAM" id="SSF46689">
    <property type="entry name" value="Homeodomain-like"/>
    <property type="match status" value="1"/>
</dbReference>
<accession>A0A6I9WEK4</accession>
<dbReference type="PANTHER" id="PTHR46271:SF4">
    <property type="entry name" value="HOMEOBOX PROTEIN, PUTATIVE-RELATED"/>
    <property type="match status" value="1"/>
</dbReference>
<proteinExistence type="predicted"/>
<dbReference type="GeneID" id="105429557"/>
<feature type="DNA-binding region" description="Homeobox" evidence="2">
    <location>
        <begin position="91"/>
        <end position="137"/>
    </location>
</feature>
<keyword evidence="6" id="KW-1185">Reference proteome</keyword>
<dbReference type="AlphaFoldDB" id="A0A6I9WEK4"/>
<dbReference type="PANTHER" id="PTHR46271">
    <property type="entry name" value="HOMEOBOX PROTEIN, PUTATIVE-RELATED"/>
    <property type="match status" value="1"/>
</dbReference>
<keyword evidence="2 3" id="KW-0539">Nucleus</keyword>
<evidence type="ECO:0000313" key="7">
    <source>
        <dbReference type="RefSeq" id="XP_011640910.1"/>
    </source>
</evidence>
<keyword evidence="2 3" id="KW-0238">DNA-binding</keyword>
<dbReference type="GO" id="GO:0000978">
    <property type="term" value="F:RNA polymerase II cis-regulatory region sequence-specific DNA binding"/>
    <property type="evidence" value="ECO:0007669"/>
    <property type="project" value="TreeGrafter"/>
</dbReference>
<feature type="domain" description="Homeobox" evidence="5">
    <location>
        <begin position="89"/>
        <end position="136"/>
    </location>
</feature>
<dbReference type="InterPro" id="IPR009057">
    <property type="entry name" value="Homeodomain-like_sf"/>
</dbReference>
<dbReference type="PROSITE" id="PS50071">
    <property type="entry name" value="HOMEOBOX_2"/>
    <property type="match status" value="1"/>
</dbReference>
<organism evidence="6 7">
    <name type="scientific">Pogonomyrmex barbatus</name>
    <name type="common">red harvester ant</name>
    <dbReference type="NCBI Taxonomy" id="144034"/>
    <lineage>
        <taxon>Eukaryota</taxon>
        <taxon>Metazoa</taxon>
        <taxon>Ecdysozoa</taxon>
        <taxon>Arthropoda</taxon>
        <taxon>Hexapoda</taxon>
        <taxon>Insecta</taxon>
        <taxon>Pterygota</taxon>
        <taxon>Neoptera</taxon>
        <taxon>Endopterygota</taxon>
        <taxon>Hymenoptera</taxon>
        <taxon>Apocrita</taxon>
        <taxon>Aculeata</taxon>
        <taxon>Formicoidea</taxon>
        <taxon>Formicidae</taxon>
        <taxon>Myrmicinae</taxon>
        <taxon>Pogonomyrmex</taxon>
    </lineage>
</organism>
<evidence type="ECO:0000256" key="1">
    <source>
        <dbReference type="ARBA" id="ARBA00004123"/>
    </source>
</evidence>
<dbReference type="RefSeq" id="XP_011640910.1">
    <property type="nucleotide sequence ID" value="XM_011642608.2"/>
</dbReference>
<feature type="compositionally biased region" description="Polar residues" evidence="4">
    <location>
        <begin position="1"/>
        <end position="16"/>
    </location>
</feature>
<dbReference type="GO" id="GO:0000981">
    <property type="term" value="F:DNA-binding transcription factor activity, RNA polymerase II-specific"/>
    <property type="evidence" value="ECO:0007669"/>
    <property type="project" value="InterPro"/>
</dbReference>
<dbReference type="KEGG" id="pbar:105429557"/>
<dbReference type="CDD" id="cd00086">
    <property type="entry name" value="homeodomain"/>
    <property type="match status" value="1"/>
</dbReference>
<feature type="compositionally biased region" description="Polar residues" evidence="4">
    <location>
        <begin position="56"/>
        <end position="65"/>
    </location>
</feature>
<sequence>MDSQQLVDTASQNSQDIVLPKPASSTPRHSIDAILGLASHKRTHQEMEDTSRDTQENTGENSCNSTGGGSDEELGAGCGEDINGNGGKKKHRRNRTTFTTYQLHELERAFEKSHYPDVYSREELAMKVNLPEVRVQENEKLSLCRKLRGGVQTMGPGFKISTANKWESPAQNVIEILRSD</sequence>
<evidence type="ECO:0000259" key="5">
    <source>
        <dbReference type="PROSITE" id="PS50071"/>
    </source>
</evidence>
<dbReference type="Proteomes" id="UP000504615">
    <property type="component" value="Unplaced"/>
</dbReference>
<dbReference type="InterPro" id="IPR001356">
    <property type="entry name" value="HD"/>
</dbReference>
<name>A0A6I9WEK4_9HYME</name>
<dbReference type="Gene3D" id="1.10.10.60">
    <property type="entry name" value="Homeodomain-like"/>
    <property type="match status" value="1"/>
</dbReference>
<gene>
    <name evidence="7" type="primary">LOC105429557</name>
</gene>